<evidence type="ECO:0000256" key="4">
    <source>
        <dbReference type="ARBA" id="ARBA00022519"/>
    </source>
</evidence>
<proteinExistence type="inferred from homology"/>
<dbReference type="AlphaFoldDB" id="A0A4Q0QE72"/>
<evidence type="ECO:0000256" key="3">
    <source>
        <dbReference type="ARBA" id="ARBA00022475"/>
    </source>
</evidence>
<accession>A0A4Q0QE72</accession>
<keyword evidence="2 8" id="KW-0813">Transport</keyword>
<dbReference type="Pfam" id="PF00528">
    <property type="entry name" value="BPD_transp_1"/>
    <property type="match status" value="1"/>
</dbReference>
<dbReference type="CDD" id="cd06261">
    <property type="entry name" value="TM_PBP2"/>
    <property type="match status" value="1"/>
</dbReference>
<organism evidence="10 11">
    <name type="scientific">Bradyrhizobium zhanjiangense</name>
    <dbReference type="NCBI Taxonomy" id="1325107"/>
    <lineage>
        <taxon>Bacteria</taxon>
        <taxon>Pseudomonadati</taxon>
        <taxon>Pseudomonadota</taxon>
        <taxon>Alphaproteobacteria</taxon>
        <taxon>Hyphomicrobiales</taxon>
        <taxon>Nitrobacteraceae</taxon>
        <taxon>Bradyrhizobium</taxon>
    </lineage>
</organism>
<evidence type="ECO:0000256" key="7">
    <source>
        <dbReference type="ARBA" id="ARBA00023136"/>
    </source>
</evidence>
<feature type="transmembrane region" description="Helical" evidence="8">
    <location>
        <begin position="151"/>
        <end position="171"/>
    </location>
</feature>
<feature type="transmembrane region" description="Helical" evidence="8">
    <location>
        <begin position="21"/>
        <end position="49"/>
    </location>
</feature>
<keyword evidence="6 8" id="KW-1133">Transmembrane helix</keyword>
<dbReference type="Gene3D" id="1.10.3720.10">
    <property type="entry name" value="MetI-like"/>
    <property type="match status" value="1"/>
</dbReference>
<dbReference type="PANTHER" id="PTHR43357:SF4">
    <property type="entry name" value="INNER MEMBRANE ABC TRANSPORTER PERMEASE PROTEIN YDCV"/>
    <property type="match status" value="1"/>
</dbReference>
<dbReference type="SUPFAM" id="SSF161098">
    <property type="entry name" value="MetI-like"/>
    <property type="match status" value="1"/>
</dbReference>
<gene>
    <name evidence="10" type="ORF">EAS61_29180</name>
</gene>
<feature type="transmembrane region" description="Helical" evidence="8">
    <location>
        <begin position="118"/>
        <end position="139"/>
    </location>
</feature>
<protein>
    <submittedName>
        <fullName evidence="10">ABC transporter permease</fullName>
    </submittedName>
</protein>
<evidence type="ECO:0000313" key="10">
    <source>
        <dbReference type="EMBL" id="RXG88742.1"/>
    </source>
</evidence>
<feature type="transmembrane region" description="Helical" evidence="8">
    <location>
        <begin position="84"/>
        <end position="106"/>
    </location>
</feature>
<evidence type="ECO:0000256" key="2">
    <source>
        <dbReference type="ARBA" id="ARBA00022448"/>
    </source>
</evidence>
<feature type="transmembrane region" description="Helical" evidence="8">
    <location>
        <begin position="192"/>
        <end position="215"/>
    </location>
</feature>
<dbReference type="InterPro" id="IPR000515">
    <property type="entry name" value="MetI-like"/>
</dbReference>
<evidence type="ECO:0000256" key="6">
    <source>
        <dbReference type="ARBA" id="ARBA00022989"/>
    </source>
</evidence>
<name>A0A4Q0QE72_9BRAD</name>
<dbReference type="GO" id="GO:0005886">
    <property type="term" value="C:plasma membrane"/>
    <property type="evidence" value="ECO:0007669"/>
    <property type="project" value="UniProtKB-SubCell"/>
</dbReference>
<keyword evidence="3" id="KW-1003">Cell membrane</keyword>
<sequence length="280" mass="30286">MASGGPTSQEDRVMDERFSGFGAFILYTITAGMMLFILAPLLLVMAVSVSDSYFVTFPPQGFTLKWYAKVLQDRDFLEAMRLSILLALGTTAGSLLLGVPAAFALVRGHFFGLAAIKGFLLSPLIFPALVTGLALLQVLTKLGSQDARLNLLIGHVVVTSPYVIRTVVTSLQLVDENLEDAARTLGANRLRTFWRVTLPQIASGVAAGGLFAFMVSFDNYPVTMWLANSEYSPVPLVLMRQLVNVFDPSVPAMSTIIILMAMVGVLLLEKLVGLRRALAA</sequence>
<dbReference type="EMBL" id="RKMK01000035">
    <property type="protein sequence ID" value="RXG88742.1"/>
    <property type="molecule type" value="Genomic_DNA"/>
</dbReference>
<evidence type="ECO:0000259" key="9">
    <source>
        <dbReference type="PROSITE" id="PS50928"/>
    </source>
</evidence>
<evidence type="ECO:0000256" key="5">
    <source>
        <dbReference type="ARBA" id="ARBA00022692"/>
    </source>
</evidence>
<dbReference type="PANTHER" id="PTHR43357">
    <property type="entry name" value="INNER MEMBRANE ABC TRANSPORTER PERMEASE PROTEIN YDCV"/>
    <property type="match status" value="1"/>
</dbReference>
<dbReference type="Proteomes" id="UP000290174">
    <property type="component" value="Unassembled WGS sequence"/>
</dbReference>
<evidence type="ECO:0000256" key="1">
    <source>
        <dbReference type="ARBA" id="ARBA00004429"/>
    </source>
</evidence>
<dbReference type="GO" id="GO:0055085">
    <property type="term" value="P:transmembrane transport"/>
    <property type="evidence" value="ECO:0007669"/>
    <property type="project" value="InterPro"/>
</dbReference>
<keyword evidence="4" id="KW-0997">Cell inner membrane</keyword>
<feature type="domain" description="ABC transmembrane type-1" evidence="9">
    <location>
        <begin position="80"/>
        <end position="268"/>
    </location>
</feature>
<keyword evidence="5 8" id="KW-0812">Transmembrane</keyword>
<feature type="transmembrane region" description="Helical" evidence="8">
    <location>
        <begin position="249"/>
        <end position="268"/>
    </location>
</feature>
<reference evidence="10 11" key="1">
    <citation type="submission" date="2018-11" db="EMBL/GenBank/DDBJ databases">
        <title>Bradyrhizobium sp. nov., isolated from effective nodules of peanut in China.</title>
        <authorList>
            <person name="Li Y."/>
        </authorList>
    </citation>
    <scope>NUCLEOTIDE SEQUENCE [LARGE SCALE GENOMIC DNA]</scope>
    <source>
        <strain evidence="10 11">CCBAU 51770</strain>
    </source>
</reference>
<comment type="similarity">
    <text evidence="8">Belongs to the binding-protein-dependent transport system permease family.</text>
</comment>
<evidence type="ECO:0000313" key="11">
    <source>
        <dbReference type="Proteomes" id="UP000290174"/>
    </source>
</evidence>
<dbReference type="PROSITE" id="PS50928">
    <property type="entry name" value="ABC_TM1"/>
    <property type="match status" value="1"/>
</dbReference>
<evidence type="ECO:0000256" key="8">
    <source>
        <dbReference type="RuleBase" id="RU363032"/>
    </source>
</evidence>
<comment type="subcellular location">
    <subcellularLocation>
        <location evidence="1">Cell inner membrane</location>
        <topology evidence="1">Multi-pass membrane protein</topology>
    </subcellularLocation>
    <subcellularLocation>
        <location evidence="8">Cell membrane</location>
        <topology evidence="8">Multi-pass membrane protein</topology>
    </subcellularLocation>
</comment>
<comment type="caution">
    <text evidence="10">The sequence shown here is derived from an EMBL/GenBank/DDBJ whole genome shotgun (WGS) entry which is preliminary data.</text>
</comment>
<dbReference type="InterPro" id="IPR035906">
    <property type="entry name" value="MetI-like_sf"/>
</dbReference>
<keyword evidence="7 8" id="KW-0472">Membrane</keyword>